<dbReference type="OrthoDB" id="2490746at2759"/>
<keyword evidence="2" id="KW-1185">Reference proteome</keyword>
<gene>
    <name evidence="1" type="ORF">C2G38_2216395</name>
</gene>
<sequence>MKHQYKSVYGRYWKSWCLTWQHFSNYAVVTVDYMSNPEGNNPAYLFPVPPGQKDFKMELDIATHSSVLENHVLVFKLSDLGEDIGCVKFKRNAFTQ</sequence>
<evidence type="ECO:0000313" key="1">
    <source>
        <dbReference type="EMBL" id="RIB06711.1"/>
    </source>
</evidence>
<dbReference type="Proteomes" id="UP000266673">
    <property type="component" value="Unassembled WGS sequence"/>
</dbReference>
<accession>A0A397UAI5</accession>
<proteinExistence type="predicted"/>
<protein>
    <submittedName>
        <fullName evidence="1">Uncharacterized protein</fullName>
    </submittedName>
</protein>
<evidence type="ECO:0000313" key="2">
    <source>
        <dbReference type="Proteomes" id="UP000266673"/>
    </source>
</evidence>
<dbReference type="AlphaFoldDB" id="A0A397UAI5"/>
<name>A0A397UAI5_9GLOM</name>
<reference evidence="1 2" key="1">
    <citation type="submission" date="2018-06" db="EMBL/GenBank/DDBJ databases">
        <title>Comparative genomics reveals the genomic features of Rhizophagus irregularis, R. cerebriforme, R. diaphanum and Gigaspora rosea, and their symbiotic lifestyle signature.</title>
        <authorList>
            <person name="Morin E."/>
            <person name="San Clemente H."/>
            <person name="Chen E.C.H."/>
            <person name="De La Providencia I."/>
            <person name="Hainaut M."/>
            <person name="Kuo A."/>
            <person name="Kohler A."/>
            <person name="Murat C."/>
            <person name="Tang N."/>
            <person name="Roy S."/>
            <person name="Loubradou J."/>
            <person name="Henrissat B."/>
            <person name="Grigoriev I.V."/>
            <person name="Corradi N."/>
            <person name="Roux C."/>
            <person name="Martin F.M."/>
        </authorList>
    </citation>
    <scope>NUCLEOTIDE SEQUENCE [LARGE SCALE GENOMIC DNA]</scope>
    <source>
        <strain evidence="1 2">DAOM 194757</strain>
    </source>
</reference>
<organism evidence="1 2">
    <name type="scientific">Gigaspora rosea</name>
    <dbReference type="NCBI Taxonomy" id="44941"/>
    <lineage>
        <taxon>Eukaryota</taxon>
        <taxon>Fungi</taxon>
        <taxon>Fungi incertae sedis</taxon>
        <taxon>Mucoromycota</taxon>
        <taxon>Glomeromycotina</taxon>
        <taxon>Glomeromycetes</taxon>
        <taxon>Diversisporales</taxon>
        <taxon>Gigasporaceae</taxon>
        <taxon>Gigaspora</taxon>
    </lineage>
</organism>
<comment type="caution">
    <text evidence="1">The sequence shown here is derived from an EMBL/GenBank/DDBJ whole genome shotgun (WGS) entry which is preliminary data.</text>
</comment>
<dbReference type="EMBL" id="QKWP01001772">
    <property type="protein sequence ID" value="RIB06711.1"/>
    <property type="molecule type" value="Genomic_DNA"/>
</dbReference>